<dbReference type="Pfam" id="PF14953">
    <property type="entry name" value="DUF4504"/>
    <property type="match status" value="1"/>
</dbReference>
<dbReference type="PANTHER" id="PTHR31366:SF2">
    <property type="entry name" value="UPF0739 PROTEIN C1ORF74"/>
    <property type="match status" value="1"/>
</dbReference>
<dbReference type="AlphaFoldDB" id="A0A5C3E0C1"/>
<gene>
    <name evidence="1" type="ORF">UTRI_01497</name>
</gene>
<dbReference type="OrthoDB" id="2555096at2759"/>
<proteinExistence type="predicted"/>
<name>A0A5C3E0C1_9BASI</name>
<organism evidence="1 2">
    <name type="scientific">Ustilago trichophora</name>
    <dbReference type="NCBI Taxonomy" id="86804"/>
    <lineage>
        <taxon>Eukaryota</taxon>
        <taxon>Fungi</taxon>
        <taxon>Dikarya</taxon>
        <taxon>Basidiomycota</taxon>
        <taxon>Ustilaginomycotina</taxon>
        <taxon>Ustilaginomycetes</taxon>
        <taxon>Ustilaginales</taxon>
        <taxon>Ustilaginaceae</taxon>
        <taxon>Ustilago</taxon>
    </lineage>
</organism>
<dbReference type="InterPro" id="IPR027850">
    <property type="entry name" value="DUF4504"/>
</dbReference>
<sequence>MSKRAAIAKVTGVASNTATSEHSILGSQAVVELAQEISAAIVSSSAGRKQRVPRSACVLIALQIQIVAVGLRRASLVDALGLTAAQASAINLRLNSFVKQKAPYVDLQRVRLLYHAPTDQTFIVSSRKNLWTDVATLTGGTESQRHYPVLWVDARSTPEHTSPTLSAPDAHTTSLITAIHEAVTTDNSLDVLIASRLVSDQKDSNIDAQLVGVALAGFLLEYGSVYCLHDIEQPSVSCAYDVRPPHRMEGAARSEANFAAPPANCLRSQPLIVYRVHWSDSTSKLELLSFSVPQCLCSDGDVEKLGQELVDTFQSRVNGLHTASIFASGSISVEIANVTLHQVAL</sequence>
<dbReference type="PANTHER" id="PTHR31366">
    <property type="entry name" value="UPF0739 PROTEIN C1ORF74"/>
    <property type="match status" value="1"/>
</dbReference>
<accession>A0A5C3E0C1</accession>
<dbReference type="Proteomes" id="UP000324022">
    <property type="component" value="Unassembled WGS sequence"/>
</dbReference>
<reference evidence="1 2" key="1">
    <citation type="submission" date="2018-03" db="EMBL/GenBank/DDBJ databases">
        <authorList>
            <person name="Guldener U."/>
        </authorList>
    </citation>
    <scope>NUCLEOTIDE SEQUENCE [LARGE SCALE GENOMIC DNA]</scope>
    <source>
        <strain evidence="1 2">NBRC100155</strain>
    </source>
</reference>
<evidence type="ECO:0000313" key="1">
    <source>
        <dbReference type="EMBL" id="SPO22819.1"/>
    </source>
</evidence>
<evidence type="ECO:0000313" key="2">
    <source>
        <dbReference type="Proteomes" id="UP000324022"/>
    </source>
</evidence>
<protein>
    <submittedName>
        <fullName evidence="1">Uncharacterized protein</fullName>
    </submittedName>
</protein>
<dbReference type="EMBL" id="OOIN01000004">
    <property type="protein sequence ID" value="SPO22819.1"/>
    <property type="molecule type" value="Genomic_DNA"/>
</dbReference>
<keyword evidence="2" id="KW-1185">Reference proteome</keyword>